<dbReference type="AlphaFoldDB" id="A0A448YLV3"/>
<evidence type="ECO:0000313" key="3">
    <source>
        <dbReference type="EMBL" id="VEU21848.1"/>
    </source>
</evidence>
<gene>
    <name evidence="3" type="ORF">BRENAR_LOCUS2580</name>
</gene>
<reference evidence="3 4" key="1">
    <citation type="submission" date="2018-12" db="EMBL/GenBank/DDBJ databases">
        <authorList>
            <person name="Tiukova I."/>
            <person name="Dainat J."/>
        </authorList>
    </citation>
    <scope>NUCLEOTIDE SEQUENCE [LARGE SCALE GENOMIC DNA]</scope>
</reference>
<dbReference type="EMBL" id="CAACVR010000013">
    <property type="protein sequence ID" value="VEU21848.1"/>
    <property type="molecule type" value="Genomic_DNA"/>
</dbReference>
<dbReference type="GO" id="GO:0032299">
    <property type="term" value="C:ribonuclease H2 complex"/>
    <property type="evidence" value="ECO:0007669"/>
    <property type="project" value="InterPro"/>
</dbReference>
<dbReference type="Proteomes" id="UP000290900">
    <property type="component" value="Unassembled WGS sequence"/>
</dbReference>
<dbReference type="PANTHER" id="PTHR13383">
    <property type="entry name" value="RIBONUCLEASE H2 SUBUNIT B"/>
    <property type="match status" value="1"/>
</dbReference>
<evidence type="ECO:0000259" key="2">
    <source>
        <dbReference type="Pfam" id="PF09468"/>
    </source>
</evidence>
<name>A0A448YLV3_BRENA</name>
<protein>
    <submittedName>
        <fullName evidence="3">DEKNAAC102875</fullName>
    </submittedName>
</protein>
<dbReference type="GO" id="GO:0005654">
    <property type="term" value="C:nucleoplasm"/>
    <property type="evidence" value="ECO:0007669"/>
    <property type="project" value="TreeGrafter"/>
</dbReference>
<dbReference type="PANTHER" id="PTHR13383:SF11">
    <property type="entry name" value="RIBONUCLEASE H2 SUBUNIT B"/>
    <property type="match status" value="1"/>
</dbReference>
<keyword evidence="1" id="KW-0175">Coiled coil</keyword>
<feature type="coiled-coil region" evidence="1">
    <location>
        <begin position="257"/>
        <end position="284"/>
    </location>
</feature>
<evidence type="ECO:0000313" key="4">
    <source>
        <dbReference type="Proteomes" id="UP000290900"/>
    </source>
</evidence>
<dbReference type="Gene3D" id="1.10.20.120">
    <property type="match status" value="1"/>
</dbReference>
<dbReference type="STRING" id="13370.A0A448YLV3"/>
<dbReference type="InterPro" id="IPR019024">
    <property type="entry name" value="RNase_H2_suB_wHTH"/>
</dbReference>
<dbReference type="InterPro" id="IPR040456">
    <property type="entry name" value="RNase_H2_suB"/>
</dbReference>
<dbReference type="OrthoDB" id="29098at2759"/>
<dbReference type="GO" id="GO:0006401">
    <property type="term" value="P:RNA catabolic process"/>
    <property type="evidence" value="ECO:0007669"/>
    <property type="project" value="TreeGrafter"/>
</dbReference>
<accession>A0A448YLV3</accession>
<sequence length="321" mass="36407">MTAEEVLTEVDRNSFKLVLLPNSRSTYTSLKLKNPVGQEIGEYLISQPEGKLYSLNKTDFKDSYNEKQRLTKNSQPLTSLLLTRSVQSASPGCLLIGKAPEIYIATAFNQIYFLLSFFVAFLKQDHLRLLSYDDLMEKFEESETLESLISQGISFKGSLERICDTVEEGGETFHKVSKSKVIEYLKQRVTKIVGNFPASVGSQVTRKLTGNVSSGSLDLTDDIIRLSRTRSAINLLSSYVDDYYLRLLLKEYDFRTLDSYMEQLARIEEMNKVAEDNLQVLNERMNESGGKKRKPVGKKQKVVKRVAVGKGALDMFFKPRS</sequence>
<proteinExistence type="predicted"/>
<feature type="domain" description="Ribonuclease H2 subunit B wHTH" evidence="2">
    <location>
        <begin position="112"/>
        <end position="241"/>
    </location>
</feature>
<dbReference type="FunCoup" id="A0A448YLV3">
    <property type="interactions" value="95"/>
</dbReference>
<dbReference type="InParanoid" id="A0A448YLV3"/>
<organism evidence="3 4">
    <name type="scientific">Brettanomyces naardenensis</name>
    <name type="common">Yeast</name>
    <dbReference type="NCBI Taxonomy" id="13370"/>
    <lineage>
        <taxon>Eukaryota</taxon>
        <taxon>Fungi</taxon>
        <taxon>Dikarya</taxon>
        <taxon>Ascomycota</taxon>
        <taxon>Saccharomycotina</taxon>
        <taxon>Pichiomycetes</taxon>
        <taxon>Pichiales</taxon>
        <taxon>Pichiaceae</taxon>
        <taxon>Brettanomyces</taxon>
    </lineage>
</organism>
<evidence type="ECO:0000256" key="1">
    <source>
        <dbReference type="SAM" id="Coils"/>
    </source>
</evidence>
<dbReference type="Pfam" id="PF09468">
    <property type="entry name" value="RNase_H2-Ydr279"/>
    <property type="match status" value="1"/>
</dbReference>
<keyword evidence="4" id="KW-1185">Reference proteome</keyword>